<dbReference type="InterPro" id="IPR059218">
    <property type="entry name" value="LBP_cg2779-like"/>
</dbReference>
<protein>
    <submittedName>
        <fullName evidence="1">LBP_cg2779 family protein</fullName>
    </submittedName>
</protein>
<proteinExistence type="predicted"/>
<dbReference type="RefSeq" id="WP_249513780.1">
    <property type="nucleotide sequence ID" value="NZ_CP093366.1"/>
</dbReference>
<organism evidence="1 2">
    <name type="scientific">Bombilactobacillus folatiphilus</name>
    <dbReference type="NCBI Taxonomy" id="2923362"/>
    <lineage>
        <taxon>Bacteria</taxon>
        <taxon>Bacillati</taxon>
        <taxon>Bacillota</taxon>
        <taxon>Bacilli</taxon>
        <taxon>Lactobacillales</taxon>
        <taxon>Lactobacillaceae</taxon>
        <taxon>Bombilactobacillus</taxon>
    </lineage>
</organism>
<evidence type="ECO:0000313" key="2">
    <source>
        <dbReference type="Proteomes" id="UP000831495"/>
    </source>
</evidence>
<keyword evidence="2" id="KW-1185">Reference proteome</keyword>
<evidence type="ECO:0000313" key="1">
    <source>
        <dbReference type="EMBL" id="UQS81509.1"/>
    </source>
</evidence>
<reference evidence="1" key="1">
    <citation type="journal article" date="2022" name="Int. J. Syst. Evol. Microbiol.">
        <title>Apilactobacillus apisilvae sp. nov., Nicolia spurrieriana gen. nov. sp. nov., Bombilactobacillus folatiphilus sp. nov. and Bombilactobacillus thymidiniphilus sp. nov., four new lactic acid bacterial isolates from stingless bees Tetragonula carbonaria and Austroplebeia australis.</title>
        <authorList>
            <person name="Oliphant S.A."/>
            <person name="Watson-Haigh N.S."/>
            <person name="Sumby K.M."/>
            <person name="Gardner J."/>
            <person name="Groom S."/>
            <person name="Jiranek V."/>
        </authorList>
    </citation>
    <scope>NUCLEOTIDE SEQUENCE</scope>
    <source>
        <strain evidence="1">SG4_D2</strain>
    </source>
</reference>
<name>A0ABY4P7C3_9LACO</name>
<accession>A0ABY4P7C3</accession>
<gene>
    <name evidence="1" type="ORF">MOO45_04605</name>
</gene>
<dbReference type="EMBL" id="CP093366">
    <property type="protein sequence ID" value="UQS81509.1"/>
    <property type="molecule type" value="Genomic_DNA"/>
</dbReference>
<dbReference type="NCBIfam" id="NF040507">
    <property type="entry name" value="LBP_cg2779_fam"/>
    <property type="match status" value="1"/>
</dbReference>
<sequence>MEPSLATLIIAYQKKMNQIDTQFAFASHLPVEKIHQIKNGSTNYSSEDKQRVLQYINDHS</sequence>
<dbReference type="Proteomes" id="UP000831495">
    <property type="component" value="Chromosome"/>
</dbReference>